<sequence>MLENLIELVLPPIIAATELIGIFVVTVAVLKAFFHYLVTLLGIRGKRYAVKFELANGMATGLEFKMAAEILKTVQVRSFQELLVLGAIILLRALLSFMIHAEMKNGPEETGDQPRT</sequence>
<organism evidence="2 3">
    <name type="scientific">Anaerofilum hominis</name>
    <dbReference type="NCBI Taxonomy" id="2763016"/>
    <lineage>
        <taxon>Bacteria</taxon>
        <taxon>Bacillati</taxon>
        <taxon>Bacillota</taxon>
        <taxon>Clostridia</taxon>
        <taxon>Eubacteriales</taxon>
        <taxon>Oscillospiraceae</taxon>
        <taxon>Anaerofilum</taxon>
    </lineage>
</organism>
<dbReference type="InterPro" id="IPR012427">
    <property type="entry name" value="DUF1622"/>
</dbReference>
<dbReference type="PANTHER" id="PTHR38468">
    <property type="entry name" value="SLL0939 PROTEIN"/>
    <property type="match status" value="1"/>
</dbReference>
<comment type="caution">
    <text evidence="2">The sequence shown here is derived from an EMBL/GenBank/DDBJ whole genome shotgun (WGS) entry which is preliminary data.</text>
</comment>
<gene>
    <name evidence="2" type="ORF">H8S23_01105</name>
</gene>
<evidence type="ECO:0000256" key="1">
    <source>
        <dbReference type="SAM" id="Phobius"/>
    </source>
</evidence>
<keyword evidence="1" id="KW-1133">Transmembrane helix</keyword>
<dbReference type="RefSeq" id="WP_186886472.1">
    <property type="nucleotide sequence ID" value="NZ_JACONZ010000001.1"/>
</dbReference>
<dbReference type="Proteomes" id="UP000659630">
    <property type="component" value="Unassembled WGS sequence"/>
</dbReference>
<dbReference type="PANTHER" id="PTHR38468:SF1">
    <property type="entry name" value="SLL0939 PROTEIN"/>
    <property type="match status" value="1"/>
</dbReference>
<accession>A0A923I5F1</accession>
<feature type="transmembrane region" description="Helical" evidence="1">
    <location>
        <begin position="20"/>
        <end position="43"/>
    </location>
</feature>
<keyword evidence="1" id="KW-0472">Membrane</keyword>
<feature type="transmembrane region" description="Helical" evidence="1">
    <location>
        <begin position="82"/>
        <end position="101"/>
    </location>
</feature>
<reference evidence="2" key="1">
    <citation type="submission" date="2020-08" db="EMBL/GenBank/DDBJ databases">
        <title>Genome public.</title>
        <authorList>
            <person name="Liu C."/>
            <person name="Sun Q."/>
        </authorList>
    </citation>
    <scope>NUCLEOTIDE SEQUENCE</scope>
    <source>
        <strain evidence="2">BX8</strain>
    </source>
</reference>
<name>A0A923I5F1_9FIRM</name>
<proteinExistence type="predicted"/>
<dbReference type="EMBL" id="JACONZ010000001">
    <property type="protein sequence ID" value="MBC5580099.1"/>
    <property type="molecule type" value="Genomic_DNA"/>
</dbReference>
<evidence type="ECO:0000313" key="3">
    <source>
        <dbReference type="Proteomes" id="UP000659630"/>
    </source>
</evidence>
<keyword evidence="3" id="KW-1185">Reference proteome</keyword>
<dbReference type="Pfam" id="PF07784">
    <property type="entry name" value="DUF1622"/>
    <property type="match status" value="1"/>
</dbReference>
<protein>
    <submittedName>
        <fullName evidence="2">DUF1622 domain-containing protein</fullName>
    </submittedName>
</protein>
<keyword evidence="1" id="KW-0812">Transmembrane</keyword>
<evidence type="ECO:0000313" key="2">
    <source>
        <dbReference type="EMBL" id="MBC5580099.1"/>
    </source>
</evidence>
<dbReference type="AlphaFoldDB" id="A0A923I5F1"/>